<evidence type="ECO:0000256" key="7">
    <source>
        <dbReference type="ARBA" id="ARBA00023014"/>
    </source>
</evidence>
<dbReference type="InterPro" id="IPR017896">
    <property type="entry name" value="4Fe4S_Fe-S-bd"/>
</dbReference>
<evidence type="ECO:0000259" key="9">
    <source>
        <dbReference type="PROSITE" id="PS51379"/>
    </source>
</evidence>
<evidence type="ECO:0000256" key="3">
    <source>
        <dbReference type="ARBA" id="ARBA00022723"/>
    </source>
</evidence>
<keyword evidence="11" id="KW-1185">Reference proteome</keyword>
<keyword evidence="8" id="KW-0812">Transmembrane</keyword>
<keyword evidence="3" id="KW-0479">Metal-binding</keyword>
<keyword evidence="8" id="KW-0472">Membrane</keyword>
<sequence>MNKLFKMRYLILRRITQIGLLFLYFAGNAYGWNVLKGTLSASLLFDKIPLADPFAVLQMLSAGAMMGINVFIGAAIITLFYGIIGGRAFCSWVCPVNMVTDLANWMRRVLLLDKTERKVWVSRNARYWVLGLSLIISALTGLAAFELVSPITIFNRGIIFGMGMGGGVLLAIFLFDLFGVKNGWCGHICPLGGFYSLIGRFSLIRVRHNQPNCTLCMKCKDVCPETEVLFMIGKESTTVNMGECVNCARCIEVCDDDALGFSIRDFTTRKAKGEKQ</sequence>
<proteinExistence type="predicted"/>
<dbReference type="InterPro" id="IPR051684">
    <property type="entry name" value="Electron_Trans/Redox"/>
</dbReference>
<name>A0ABM8FP16_9BACT</name>
<feature type="transmembrane region" description="Helical" evidence="8">
    <location>
        <begin position="157"/>
        <end position="178"/>
    </location>
</feature>
<dbReference type="Pfam" id="PF13237">
    <property type="entry name" value="Fer4_10"/>
    <property type="match status" value="1"/>
</dbReference>
<evidence type="ECO:0000313" key="10">
    <source>
        <dbReference type="EMBL" id="BDY13633.1"/>
    </source>
</evidence>
<feature type="domain" description="4Fe-4S ferredoxin-type" evidence="9">
    <location>
        <begin position="204"/>
        <end position="234"/>
    </location>
</feature>
<evidence type="ECO:0000313" key="11">
    <source>
        <dbReference type="Proteomes" id="UP001321445"/>
    </source>
</evidence>
<keyword evidence="2" id="KW-0004">4Fe-4S</keyword>
<organism evidence="10 11">
    <name type="scientific">Hydrogenimonas cancrithermarum</name>
    <dbReference type="NCBI Taxonomy" id="2993563"/>
    <lineage>
        <taxon>Bacteria</taxon>
        <taxon>Pseudomonadati</taxon>
        <taxon>Campylobacterota</taxon>
        <taxon>Epsilonproteobacteria</taxon>
        <taxon>Campylobacterales</taxon>
        <taxon>Hydrogenimonadaceae</taxon>
        <taxon>Hydrogenimonas</taxon>
    </lineage>
</organism>
<dbReference type="Gene3D" id="3.30.70.20">
    <property type="match status" value="1"/>
</dbReference>
<keyword evidence="4" id="KW-0677">Repeat</keyword>
<dbReference type="NCBIfam" id="TIGR02163">
    <property type="entry name" value="napH"/>
    <property type="match status" value="1"/>
</dbReference>
<evidence type="ECO:0000256" key="2">
    <source>
        <dbReference type="ARBA" id="ARBA00022485"/>
    </source>
</evidence>
<dbReference type="PANTHER" id="PTHR30176:SF3">
    <property type="entry name" value="FERREDOXIN-TYPE PROTEIN NAPH"/>
    <property type="match status" value="1"/>
</dbReference>
<gene>
    <name evidence="10" type="primary">napH_2</name>
    <name evidence="10" type="ORF">HCR_19450</name>
</gene>
<accession>A0ABM8FP16</accession>
<dbReference type="NCBIfam" id="NF007013">
    <property type="entry name" value="PRK09477.1"/>
    <property type="match status" value="1"/>
</dbReference>
<evidence type="ECO:0000256" key="4">
    <source>
        <dbReference type="ARBA" id="ARBA00022737"/>
    </source>
</evidence>
<evidence type="ECO:0000256" key="1">
    <source>
        <dbReference type="ARBA" id="ARBA00022448"/>
    </source>
</evidence>
<keyword evidence="6" id="KW-0408">Iron</keyword>
<dbReference type="RefSeq" id="WP_286336581.1">
    <property type="nucleotide sequence ID" value="NZ_AP027370.1"/>
</dbReference>
<dbReference type="PROSITE" id="PS51379">
    <property type="entry name" value="4FE4S_FER_2"/>
    <property type="match status" value="2"/>
</dbReference>
<evidence type="ECO:0000256" key="8">
    <source>
        <dbReference type="SAM" id="Phobius"/>
    </source>
</evidence>
<dbReference type="InterPro" id="IPR011886">
    <property type="entry name" value="NapH_MauN"/>
</dbReference>
<dbReference type="SUPFAM" id="SSF54862">
    <property type="entry name" value="4Fe-4S ferredoxins"/>
    <property type="match status" value="1"/>
</dbReference>
<dbReference type="Pfam" id="PF12801">
    <property type="entry name" value="Fer4_5"/>
    <property type="match status" value="2"/>
</dbReference>
<protein>
    <submittedName>
        <fullName evidence="10">Quinol dehydrogenase</fullName>
    </submittedName>
</protein>
<keyword evidence="5" id="KW-0249">Electron transport</keyword>
<feature type="domain" description="4Fe-4S ferredoxin-type" evidence="9">
    <location>
        <begin position="235"/>
        <end position="264"/>
    </location>
</feature>
<feature type="transmembrane region" description="Helical" evidence="8">
    <location>
        <begin position="55"/>
        <end position="81"/>
    </location>
</feature>
<keyword evidence="7" id="KW-0411">Iron-sulfur</keyword>
<reference evidence="10 11" key="1">
    <citation type="submission" date="2023-03" db="EMBL/GenBank/DDBJ databases">
        <title>Description of Hydrogenimonas sp. ISO32.</title>
        <authorList>
            <person name="Mino S."/>
            <person name="Fukazawa S."/>
            <person name="Sawabe T."/>
        </authorList>
    </citation>
    <scope>NUCLEOTIDE SEQUENCE [LARGE SCALE GENOMIC DNA]</scope>
    <source>
        <strain evidence="10 11">ISO32</strain>
    </source>
</reference>
<feature type="transmembrane region" description="Helical" evidence="8">
    <location>
        <begin position="127"/>
        <end position="145"/>
    </location>
</feature>
<evidence type="ECO:0000256" key="5">
    <source>
        <dbReference type="ARBA" id="ARBA00022982"/>
    </source>
</evidence>
<dbReference type="EMBL" id="AP027370">
    <property type="protein sequence ID" value="BDY13633.1"/>
    <property type="molecule type" value="Genomic_DNA"/>
</dbReference>
<evidence type="ECO:0000256" key="6">
    <source>
        <dbReference type="ARBA" id="ARBA00023004"/>
    </source>
</evidence>
<keyword evidence="8" id="KW-1133">Transmembrane helix</keyword>
<dbReference type="Proteomes" id="UP001321445">
    <property type="component" value="Chromosome"/>
</dbReference>
<keyword evidence="1" id="KW-0813">Transport</keyword>
<dbReference type="PANTHER" id="PTHR30176">
    <property type="entry name" value="FERREDOXIN-TYPE PROTEIN NAPH"/>
    <property type="match status" value="1"/>
</dbReference>